<dbReference type="InterPro" id="IPR003673">
    <property type="entry name" value="CoA-Trfase_fam_III"/>
</dbReference>
<evidence type="ECO:0000313" key="2">
    <source>
        <dbReference type="EMBL" id="RKW70496.1"/>
    </source>
</evidence>
<feature type="compositionally biased region" description="Basic and acidic residues" evidence="1">
    <location>
        <begin position="141"/>
        <end position="152"/>
    </location>
</feature>
<dbReference type="AlphaFoldDB" id="A0A496PJ22"/>
<dbReference type="EMBL" id="QQXL01000004">
    <property type="protein sequence ID" value="RKW70496.1"/>
    <property type="molecule type" value="Genomic_DNA"/>
</dbReference>
<sequence>MPPSRHHPAGAGIGAVPCRTQLRPVHSRPRAVGRSVYPTAPLLQRAAHGLPRNPQHVRKPAHWLRTAQQEQAGHGPARPRRPPTGVRQRRWLGAVPDAVGRHRARARDSRGQGSGGRRGGNGTEPVAATGGIGRRAHANSRVRDTIDQRLRPVPEQQVPAAKPRGADHAGGGGRGHEERTLPAVLVAALARLRERDAAAIPAQGAHRRARIGEGKSPGVCALVAQAEAKGAQRRLARGRDLFQHCAHFLWGREVQASQVHRLATQRVYTWHAGGAVAEGLEARMEREPSGDQDGGVGAALQLGRGLMGSAGAGISEASIAAVRVSGPRRWWGGPLDVEGLALGSTRLAAAAVAELTDLRGRISTSSARVCAGFDSLSRLRVIDAEHPEGRAPQGFAPLSRFWPTADGWLRTHANYPHHHAALLRALGPGGGVEVGEEADRVGAVLARLTSAEAERAILAAGGVAAASRSVIAWRASAAGVAAAAAVDAHGALELLPDVAPAQGACPAQDQVPGPRWQPHGAGQRGAGQGGPAAVAPLAGLRVVEFTRVIAGPTATRTLAALGAEVIRIDPPQLPELEDQHLDTDAGKRVMHLDLHRDAATVHRHLAQAHVIVTGYRHNALAAFGLDEAALERTHPHLVRASLSAWGPGPWQERRGFDSLVQAATGIAGAYRGPDGRPGALPVQALDHATGQLLVAGIAARLRNRAVDGVGGGSVRTALAWTAESLLRLTAPTGVPVGELEPVPQVRWEGVQGRVAETELTLLASPSALNVDEVAAAPTAWGD</sequence>
<dbReference type="Pfam" id="PF02515">
    <property type="entry name" value="CoA_transf_3"/>
    <property type="match status" value="1"/>
</dbReference>
<organism evidence="2 3">
    <name type="scientific">Galactobacter caseinivorans</name>
    <dbReference type="NCBI Taxonomy" id="2676123"/>
    <lineage>
        <taxon>Bacteria</taxon>
        <taxon>Bacillati</taxon>
        <taxon>Actinomycetota</taxon>
        <taxon>Actinomycetes</taxon>
        <taxon>Micrococcales</taxon>
        <taxon>Micrococcaceae</taxon>
        <taxon>Galactobacter</taxon>
    </lineage>
</organism>
<dbReference type="Proteomes" id="UP000273119">
    <property type="component" value="Unassembled WGS sequence"/>
</dbReference>
<evidence type="ECO:0008006" key="4">
    <source>
        <dbReference type="Google" id="ProtNLM"/>
    </source>
</evidence>
<name>A0A496PJ22_9MICC</name>
<dbReference type="GO" id="GO:0003824">
    <property type="term" value="F:catalytic activity"/>
    <property type="evidence" value="ECO:0007669"/>
    <property type="project" value="InterPro"/>
</dbReference>
<dbReference type="InterPro" id="IPR023606">
    <property type="entry name" value="CoA-Trfase_III_dom_1_sf"/>
</dbReference>
<feature type="region of interest" description="Disordered" evidence="1">
    <location>
        <begin position="505"/>
        <end position="530"/>
    </location>
</feature>
<feature type="compositionally biased region" description="Gly residues" evidence="1">
    <location>
        <begin position="112"/>
        <end position="122"/>
    </location>
</feature>
<dbReference type="PANTHER" id="PTHR48228">
    <property type="entry name" value="SUCCINYL-COA--D-CITRAMALATE COA-TRANSFERASE"/>
    <property type="match status" value="1"/>
</dbReference>
<reference evidence="2 3" key="1">
    <citation type="submission" date="2018-07" db="EMBL/GenBank/DDBJ databases">
        <title>Arthrobacter sp. nov., isolated from raw cow's milk with high bacterial count.</title>
        <authorList>
            <person name="Hahne J."/>
            <person name="Isele D."/>
            <person name="Lipski A."/>
        </authorList>
    </citation>
    <scope>NUCLEOTIDE SEQUENCE [LARGE SCALE GENOMIC DNA]</scope>
    <source>
        <strain evidence="2 3">JZ R-183</strain>
    </source>
</reference>
<dbReference type="SUPFAM" id="SSF89796">
    <property type="entry name" value="CoA-transferase family III (CaiB/BaiF)"/>
    <property type="match status" value="2"/>
</dbReference>
<gene>
    <name evidence="2" type="ORF">DWQ67_08470</name>
</gene>
<dbReference type="Gene3D" id="3.40.50.10540">
    <property type="entry name" value="Crotonobetainyl-coa:carnitine coa-transferase, domain 1"/>
    <property type="match status" value="1"/>
</dbReference>
<dbReference type="PANTHER" id="PTHR48228:SF4">
    <property type="entry name" value="BLR3030 PROTEIN"/>
    <property type="match status" value="1"/>
</dbReference>
<keyword evidence="3" id="KW-1185">Reference proteome</keyword>
<protein>
    <recommendedName>
        <fullName evidence="4">CoA transferase</fullName>
    </recommendedName>
</protein>
<accession>A0A496PJ22</accession>
<evidence type="ECO:0000313" key="3">
    <source>
        <dbReference type="Proteomes" id="UP000273119"/>
    </source>
</evidence>
<feature type="region of interest" description="Disordered" evidence="1">
    <location>
        <begin position="67"/>
        <end position="177"/>
    </location>
</feature>
<evidence type="ECO:0000256" key="1">
    <source>
        <dbReference type="SAM" id="MobiDB-lite"/>
    </source>
</evidence>
<comment type="caution">
    <text evidence="2">The sequence shown here is derived from an EMBL/GenBank/DDBJ whole genome shotgun (WGS) entry which is preliminary data.</text>
</comment>
<proteinExistence type="predicted"/>
<dbReference type="InterPro" id="IPR050509">
    <property type="entry name" value="CoA-transferase_III"/>
</dbReference>